<dbReference type="AlphaFoldDB" id="A0A4D4JJ98"/>
<accession>A0A4D4JJ98</accession>
<dbReference type="Gene3D" id="1.10.287.1060">
    <property type="entry name" value="ESAT-6-like"/>
    <property type="match status" value="1"/>
</dbReference>
<sequence>MAPRGPDGGPLVPVRIEPEDFHAVAQSFVDASSRLYQVLPTLFRVLDGFRGPAGMDQAAKQFDASYRPAVETLVNGVNRAVNLLGDIGVGIDTSARNHWNADAAATPGRAGQPPPFSPANPGLVLPQDPAVPSLVGSPTAVLPPPLDDKIPMGHTDDLRTVGRAFWSARDTIEGISVGQRNALQRLFSNNQAADLDALNAFWDRVGGSGNTAILTALQRGCDELGNAVSQFADWIEDTQNRIVDAIGNAPKDAALGAIAAILLGMITEGLGAIAGIAKVLDEAGEGAILVTAVDGVLAVAGGRLVAVGAVAGSAVGAMTAAINSTPDPNIGQTNPQSVTDAQAQAAAKDVADQAAKPADVGAARELKVAELTDGTVPSGAPGTPGRLIVRPGVGKTDIDVIGGDGSYIQVGGPAKARDLAKLGQKLNILKWKAGQDGVGAQAFFEEGTPENVLAIARRILGPDNVHTFTP</sequence>
<reference evidence="3" key="1">
    <citation type="submission" date="2019-04" db="EMBL/GenBank/DDBJ databases">
        <title>Draft genome sequence of Pseudonocardiaceae bacterium SL3-2-4.</title>
        <authorList>
            <person name="Ningsih F."/>
            <person name="Yokota A."/>
            <person name="Sakai Y."/>
            <person name="Nanatani K."/>
            <person name="Yabe S."/>
            <person name="Oetari A."/>
            <person name="Sjamsuridzal W."/>
        </authorList>
    </citation>
    <scope>NUCLEOTIDE SEQUENCE [LARGE SCALE GENOMIC DNA]</scope>
    <source>
        <strain evidence="3">SL3-2-4</strain>
    </source>
</reference>
<dbReference type="Proteomes" id="UP000298860">
    <property type="component" value="Unassembled WGS sequence"/>
</dbReference>
<evidence type="ECO:0000256" key="1">
    <source>
        <dbReference type="SAM" id="MobiDB-lite"/>
    </source>
</evidence>
<organism evidence="2 3">
    <name type="scientific">Gandjariella thermophila</name>
    <dbReference type="NCBI Taxonomy" id="1931992"/>
    <lineage>
        <taxon>Bacteria</taxon>
        <taxon>Bacillati</taxon>
        <taxon>Actinomycetota</taxon>
        <taxon>Actinomycetes</taxon>
        <taxon>Pseudonocardiales</taxon>
        <taxon>Pseudonocardiaceae</taxon>
        <taxon>Gandjariella</taxon>
    </lineage>
</organism>
<protein>
    <submittedName>
        <fullName evidence="2">Uncharacterized protein</fullName>
    </submittedName>
</protein>
<gene>
    <name evidence="2" type="ORF">GTS_56200</name>
</gene>
<dbReference type="EMBL" id="BJFL01000074">
    <property type="protein sequence ID" value="GDY33987.1"/>
    <property type="molecule type" value="Genomic_DNA"/>
</dbReference>
<name>A0A4D4JJ98_9PSEU</name>
<keyword evidence="3" id="KW-1185">Reference proteome</keyword>
<dbReference type="RefSeq" id="WP_137816882.1">
    <property type="nucleotide sequence ID" value="NZ_BJFL01000074.1"/>
</dbReference>
<evidence type="ECO:0000313" key="3">
    <source>
        <dbReference type="Proteomes" id="UP000298860"/>
    </source>
</evidence>
<dbReference type="OrthoDB" id="582519at2"/>
<evidence type="ECO:0000313" key="2">
    <source>
        <dbReference type="EMBL" id="GDY33987.1"/>
    </source>
</evidence>
<proteinExistence type="predicted"/>
<feature type="region of interest" description="Disordered" evidence="1">
    <location>
        <begin position="103"/>
        <end position="123"/>
    </location>
</feature>
<comment type="caution">
    <text evidence="2">The sequence shown here is derived from an EMBL/GenBank/DDBJ whole genome shotgun (WGS) entry which is preliminary data.</text>
</comment>